<gene>
    <name evidence="2" type="ORF">ALC57_07892</name>
</gene>
<evidence type="ECO:0000256" key="1">
    <source>
        <dbReference type="SAM" id="Phobius"/>
    </source>
</evidence>
<feature type="transmembrane region" description="Helical" evidence="1">
    <location>
        <begin position="6"/>
        <end position="26"/>
    </location>
</feature>
<evidence type="ECO:0000313" key="3">
    <source>
        <dbReference type="Proteomes" id="UP000078492"/>
    </source>
</evidence>
<keyword evidence="1" id="KW-0812">Transmembrane</keyword>
<dbReference type="EMBL" id="KQ979685">
    <property type="protein sequence ID" value="KYN19846.1"/>
    <property type="molecule type" value="Genomic_DNA"/>
</dbReference>
<dbReference type="AlphaFoldDB" id="A0A195E437"/>
<keyword evidence="1" id="KW-0472">Membrane</keyword>
<sequence>MLLTTKIKIFTWIIAVMFVATILTILHKVASLRFQYTSVYVARELASTTACKTMVRGGSSRSPTFSARSLAKVNRLNLYLDAGNRSRHHRHRSPERHRTAVPNRCNDCRRDSVPCHRRGTCSKTTSAWTPRSAYRRCPIMLMFTTKLMLILILQSTVYLHIGHIGEDHSVRSSAYLPSRVLFNESVGQLSSSELSLHCDTLSQRDSKETYVLCHQRCDVCFLSWESNPLRLRCLRSLLNQPNLHHRDVSYLICIVIVFVLLENQSLDDTDTRFGIWHFRLIKSMIPFISNV</sequence>
<accession>A0A195E437</accession>
<dbReference type="Proteomes" id="UP000078492">
    <property type="component" value="Unassembled WGS sequence"/>
</dbReference>
<name>A0A195E437_9HYME</name>
<reference evidence="2 3" key="1">
    <citation type="submission" date="2015-09" db="EMBL/GenBank/DDBJ databases">
        <title>Trachymyrmex cornetzi WGS genome.</title>
        <authorList>
            <person name="Nygaard S."/>
            <person name="Hu H."/>
            <person name="Boomsma J."/>
            <person name="Zhang G."/>
        </authorList>
    </citation>
    <scope>NUCLEOTIDE SEQUENCE [LARGE SCALE GENOMIC DNA]</scope>
    <source>
        <strain evidence="2">Tcor2-1</strain>
        <tissue evidence="2">Whole body</tissue>
    </source>
</reference>
<organism evidence="2 3">
    <name type="scientific">Trachymyrmex cornetzi</name>
    <dbReference type="NCBI Taxonomy" id="471704"/>
    <lineage>
        <taxon>Eukaryota</taxon>
        <taxon>Metazoa</taxon>
        <taxon>Ecdysozoa</taxon>
        <taxon>Arthropoda</taxon>
        <taxon>Hexapoda</taxon>
        <taxon>Insecta</taxon>
        <taxon>Pterygota</taxon>
        <taxon>Neoptera</taxon>
        <taxon>Endopterygota</taxon>
        <taxon>Hymenoptera</taxon>
        <taxon>Apocrita</taxon>
        <taxon>Aculeata</taxon>
        <taxon>Formicoidea</taxon>
        <taxon>Formicidae</taxon>
        <taxon>Myrmicinae</taxon>
        <taxon>Trachymyrmex</taxon>
    </lineage>
</organism>
<evidence type="ECO:0000313" key="2">
    <source>
        <dbReference type="EMBL" id="KYN19846.1"/>
    </source>
</evidence>
<protein>
    <submittedName>
        <fullName evidence="2">Uncharacterized protein</fullName>
    </submittedName>
</protein>
<proteinExistence type="predicted"/>
<feature type="transmembrane region" description="Helical" evidence="1">
    <location>
        <begin position="139"/>
        <end position="161"/>
    </location>
</feature>
<keyword evidence="1" id="KW-1133">Transmembrane helix</keyword>
<keyword evidence="3" id="KW-1185">Reference proteome</keyword>